<dbReference type="InterPro" id="IPR013762">
    <property type="entry name" value="Integrase-like_cat_sf"/>
</dbReference>
<keyword evidence="3" id="KW-0233">DNA recombination</keyword>
<evidence type="ECO:0000313" key="5">
    <source>
        <dbReference type="EMBL" id="MEC0227910.1"/>
    </source>
</evidence>
<proteinExistence type="inferred from homology"/>
<name>A0ABU6G1Q1_9BACL</name>
<keyword evidence="6" id="KW-1185">Reference proteome</keyword>
<dbReference type="Proteomes" id="UP001338137">
    <property type="component" value="Unassembled WGS sequence"/>
</dbReference>
<dbReference type="InterPro" id="IPR050090">
    <property type="entry name" value="Tyrosine_recombinase_XerCD"/>
</dbReference>
<keyword evidence="2" id="KW-0238">DNA-binding</keyword>
<reference evidence="5 6" key="1">
    <citation type="submission" date="2023-03" db="EMBL/GenBank/DDBJ databases">
        <title>Bacillus Genome Sequencing.</title>
        <authorList>
            <person name="Dunlap C."/>
        </authorList>
    </citation>
    <scope>NUCLEOTIDE SEQUENCE [LARGE SCALE GENOMIC DNA]</scope>
    <source>
        <strain evidence="5 6">BD-533</strain>
    </source>
</reference>
<dbReference type="InterPro" id="IPR010998">
    <property type="entry name" value="Integrase_recombinase_N"/>
</dbReference>
<dbReference type="Gene3D" id="1.10.150.130">
    <property type="match status" value="1"/>
</dbReference>
<dbReference type="RefSeq" id="WP_326072201.1">
    <property type="nucleotide sequence ID" value="NZ_JARLKY010000026.1"/>
</dbReference>
<dbReference type="EMBL" id="JARLKY010000026">
    <property type="protein sequence ID" value="MEC0227910.1"/>
    <property type="molecule type" value="Genomic_DNA"/>
</dbReference>
<evidence type="ECO:0000259" key="4">
    <source>
        <dbReference type="PROSITE" id="PS51898"/>
    </source>
</evidence>
<dbReference type="InterPro" id="IPR002104">
    <property type="entry name" value="Integrase_catalytic"/>
</dbReference>
<dbReference type="PROSITE" id="PS51898">
    <property type="entry name" value="TYR_RECOMBINASE"/>
    <property type="match status" value="1"/>
</dbReference>
<gene>
    <name evidence="5" type="ORF">P4I72_12310</name>
</gene>
<sequence length="284" mass="33033">MTKKQYQDMLNDLKGADNTLDGIHRTGRMIFKKAIELDVIKIDPTQYATVPKTQRTVEEIENKKEIPKFLEKEELALFLKTAQQQGLEGDYLIFLTLAYSGIRDGELCALKKTDFDENEFTLSITKTYYNPTNNVLKYTLLPPKTVTSERKIELDPIVFAELDKHLAKQNEVKMRYRKTYHDKNFVFVDMLKKHGYPIYIKKIENRMRRLLKLAGLSETLTPHSLRHTHVSLLAEAGVPLEDIMDRMGHKDDDTTKNVYLHITKTKKKEASHKFGELMRNLSVK</sequence>
<dbReference type="CDD" id="cd01189">
    <property type="entry name" value="INT_ICEBs1_C_like"/>
    <property type="match status" value="1"/>
</dbReference>
<comment type="similarity">
    <text evidence="1">Belongs to the 'phage' integrase family.</text>
</comment>
<organism evidence="5 6">
    <name type="scientific">Paenibacillus alba</name>
    <dbReference type="NCBI Taxonomy" id="1197127"/>
    <lineage>
        <taxon>Bacteria</taxon>
        <taxon>Bacillati</taxon>
        <taxon>Bacillota</taxon>
        <taxon>Bacilli</taxon>
        <taxon>Bacillales</taxon>
        <taxon>Paenibacillaceae</taxon>
        <taxon>Paenibacillus</taxon>
    </lineage>
</organism>
<comment type="caution">
    <text evidence="5">The sequence shown here is derived from an EMBL/GenBank/DDBJ whole genome shotgun (WGS) entry which is preliminary data.</text>
</comment>
<dbReference type="PANTHER" id="PTHR30349">
    <property type="entry name" value="PHAGE INTEGRASE-RELATED"/>
    <property type="match status" value="1"/>
</dbReference>
<evidence type="ECO:0000256" key="2">
    <source>
        <dbReference type="ARBA" id="ARBA00023125"/>
    </source>
</evidence>
<evidence type="ECO:0000256" key="3">
    <source>
        <dbReference type="ARBA" id="ARBA00023172"/>
    </source>
</evidence>
<evidence type="ECO:0000313" key="6">
    <source>
        <dbReference type="Proteomes" id="UP001338137"/>
    </source>
</evidence>
<feature type="domain" description="Tyr recombinase" evidence="4">
    <location>
        <begin position="65"/>
        <end position="272"/>
    </location>
</feature>
<dbReference type="Gene3D" id="1.10.443.10">
    <property type="entry name" value="Intergrase catalytic core"/>
    <property type="match status" value="1"/>
</dbReference>
<protein>
    <submittedName>
        <fullName evidence="5">Site-specific integrase</fullName>
    </submittedName>
</protein>
<dbReference type="Pfam" id="PF00589">
    <property type="entry name" value="Phage_integrase"/>
    <property type="match status" value="1"/>
</dbReference>
<accession>A0ABU6G1Q1</accession>
<dbReference type="SUPFAM" id="SSF56349">
    <property type="entry name" value="DNA breaking-rejoining enzymes"/>
    <property type="match status" value="1"/>
</dbReference>
<dbReference type="InterPro" id="IPR011010">
    <property type="entry name" value="DNA_brk_join_enz"/>
</dbReference>
<evidence type="ECO:0000256" key="1">
    <source>
        <dbReference type="ARBA" id="ARBA00008857"/>
    </source>
</evidence>
<dbReference type="PANTHER" id="PTHR30349:SF64">
    <property type="entry name" value="PROPHAGE INTEGRASE INTD-RELATED"/>
    <property type="match status" value="1"/>
</dbReference>